<proteinExistence type="predicted"/>
<keyword evidence="2" id="KW-1133">Transmembrane helix</keyword>
<dbReference type="AlphaFoldDB" id="A0A1C4YU33"/>
<sequence length="145" mass="15863">MDVKVWMYLAYLTVSIGLTIWVARALSRNGLVFLEDVFADSRLAGAVNSLLVVGFYLLNLGYVTVAMKESDPVGDTSQALEQLSMKVGFVLLVLGALHFFNVFALGRYRRDRLRQQATHPPLPPVRMLPPQGGPVPAAGPNPPAR</sequence>
<evidence type="ECO:0000313" key="3">
    <source>
        <dbReference type="EMBL" id="SCF24157.1"/>
    </source>
</evidence>
<keyword evidence="2" id="KW-0472">Membrane</keyword>
<evidence type="ECO:0000256" key="1">
    <source>
        <dbReference type="SAM" id="MobiDB-lite"/>
    </source>
</evidence>
<protein>
    <submittedName>
        <fullName evidence="3">Uncharacterized protein</fullName>
    </submittedName>
</protein>
<accession>A0A1C4YU33</accession>
<keyword evidence="2" id="KW-0812">Transmembrane</keyword>
<feature type="transmembrane region" description="Helical" evidence="2">
    <location>
        <begin position="6"/>
        <end position="26"/>
    </location>
</feature>
<gene>
    <name evidence="3" type="ORF">GA0070215_112165</name>
</gene>
<name>A0A1C4YU33_9ACTN</name>
<organism evidence="3 4">
    <name type="scientific">Micromonospora marina</name>
    <dbReference type="NCBI Taxonomy" id="307120"/>
    <lineage>
        <taxon>Bacteria</taxon>
        <taxon>Bacillati</taxon>
        <taxon>Actinomycetota</taxon>
        <taxon>Actinomycetes</taxon>
        <taxon>Micromonosporales</taxon>
        <taxon>Micromonosporaceae</taxon>
        <taxon>Micromonospora</taxon>
    </lineage>
</organism>
<dbReference type="EMBL" id="FMCV01000012">
    <property type="protein sequence ID" value="SCF24157.1"/>
    <property type="molecule type" value="Genomic_DNA"/>
</dbReference>
<feature type="compositionally biased region" description="Pro residues" evidence="1">
    <location>
        <begin position="120"/>
        <end position="145"/>
    </location>
</feature>
<keyword evidence="4" id="KW-1185">Reference proteome</keyword>
<feature type="region of interest" description="Disordered" evidence="1">
    <location>
        <begin position="118"/>
        <end position="145"/>
    </location>
</feature>
<reference evidence="4" key="1">
    <citation type="submission" date="2016-06" db="EMBL/GenBank/DDBJ databases">
        <authorList>
            <person name="Varghese N."/>
        </authorList>
    </citation>
    <scope>NUCLEOTIDE SEQUENCE [LARGE SCALE GENOMIC DNA]</scope>
    <source>
        <strain evidence="4">DSM 45555</strain>
    </source>
</reference>
<feature type="transmembrane region" description="Helical" evidence="2">
    <location>
        <begin position="47"/>
        <end position="67"/>
    </location>
</feature>
<evidence type="ECO:0000256" key="2">
    <source>
        <dbReference type="SAM" id="Phobius"/>
    </source>
</evidence>
<feature type="transmembrane region" description="Helical" evidence="2">
    <location>
        <begin position="87"/>
        <end position="106"/>
    </location>
</feature>
<dbReference type="Proteomes" id="UP000198551">
    <property type="component" value="Unassembled WGS sequence"/>
</dbReference>
<evidence type="ECO:0000313" key="4">
    <source>
        <dbReference type="Proteomes" id="UP000198551"/>
    </source>
</evidence>
<dbReference type="RefSeq" id="WP_018786206.1">
    <property type="nucleotide sequence ID" value="NZ_FMCV01000012.1"/>
</dbReference>